<dbReference type="InterPro" id="IPR057425">
    <property type="entry name" value="DUF2921_N"/>
</dbReference>
<dbReference type="AlphaFoldDB" id="A0A0D9X0S5"/>
<feature type="transmembrane region" description="Helical" evidence="11">
    <location>
        <begin position="792"/>
        <end position="813"/>
    </location>
</feature>
<dbReference type="Proteomes" id="UP000032180">
    <property type="component" value="Chromosome 7"/>
</dbReference>
<dbReference type="EC" id="2.3.2.27" evidence="4"/>
<accession>A0A0D9X0S5</accession>
<proteinExistence type="predicted"/>
<evidence type="ECO:0000259" key="12">
    <source>
        <dbReference type="Pfam" id="PF11145"/>
    </source>
</evidence>
<keyword evidence="5" id="KW-0808">Transferase</keyword>
<feature type="region of interest" description="Disordered" evidence="10">
    <location>
        <begin position="43"/>
        <end position="64"/>
    </location>
</feature>
<name>A0A0D9X0S5_9ORYZ</name>
<evidence type="ECO:0000256" key="2">
    <source>
        <dbReference type="ARBA" id="ARBA00004127"/>
    </source>
</evidence>
<comment type="pathway">
    <text evidence="3">Protein modification; protein ubiquitination.</text>
</comment>
<sequence>MGGEASSAEGRKGDASGSSSSSRLSSSLFPICSWGRAAVATEEGAGKRRWQRSNVPRRKDVGGGRARWGLEKRSSCFADQFHPREEAHSYLRCADVKRQCRSVLSSAAELTNDAYRASRLKRELSFEKGDWRQDDGQAKLLPFDGSDASEDGARPSLDPLPLARFIVTLVDDDAERLARNAVSISGLLILTISRTSSSPEIGYHHVPVVSPEFELSPGSTKLQIVFEGVYTEAAWSGDSDAGVGERVLCMVGTGVLPARGAEGADPWDWAKKTSRAGFLPPVATDEDMLLVLRYPKELTLMTRAVTGEMTSTRAMSDAAYFDRVQLVSGLTWSSMYVFRRPDELVATAAHPSDDDGNRGRELYKGMYLCDVLQRYGHGVINVRPSWQCNSMATGAPCRSLGPFEMDRADDADVSSGVGIVLRDLRCQGYEYDTAGKPGGVMVSGVFRALFRREYWVTALMRTELSGKTLSAEGVWSVSAGEIRMVACRGIGNKACHFRLTLSFPTTFSITGRDMMIGEITYNYTKVKRAGEFLGRSSLSSDLREIIARSLKLSYPNCRGYGYADGERSLAHLADRLALRFTAMPRLFSPPGWIERPVLHLEVFFLGQLIERFMPVSNDATTRSSVIPGDEPCFGKHRILNVSAEFTIFGKPRVPSSAMSLEGVYDPEDGRMYLIGCRDVHLPWRNSSTRGELDLEDGMDCSIEVKVEYPPPTTHWFVRSTAKVQIASTRVPGDDPLHFRTVKLQAQPVQYPRRWPEFMSRAIVNGVLCVVYLTATIAASLGQLHRLKHHPDVAPYVSLVMLGVQALGLIMPLFSGMESLLARVTLLSDSDTTTAPPPTSGSSYMLDYSRPYQTVRLTAMVLTVAAFTLTLHHAQKVQRSRARLVGRSPNAEAARVPSEGKVFVYHFAAHLAVFVLVLALNNGHAATVEQHVALMQDMFLLPQVIGNAAWRVNCELLPGSFYADATAARLLPRVYDPALRPTPVADVFSVDQAPAISSSRKSFFRNKASDDVVTPLAAVALTVTVFVQQRWNYVIVGKSPQKLHHLF</sequence>
<evidence type="ECO:0000256" key="8">
    <source>
        <dbReference type="ARBA" id="ARBA00022989"/>
    </source>
</evidence>
<dbReference type="GO" id="GO:0012505">
    <property type="term" value="C:endomembrane system"/>
    <property type="evidence" value="ECO:0007669"/>
    <property type="project" value="UniProtKB-SubCell"/>
</dbReference>
<protein>
    <recommendedName>
        <fullName evidence="4">RING-type E3 ubiquitin transferase</fullName>
        <ecNumber evidence="4">2.3.2.27</ecNumber>
    </recommendedName>
</protein>
<keyword evidence="15" id="KW-1185">Reference proteome</keyword>
<evidence type="ECO:0000256" key="10">
    <source>
        <dbReference type="SAM" id="MobiDB-lite"/>
    </source>
</evidence>
<dbReference type="EnsemblPlants" id="LPERR07G17280.1">
    <property type="protein sequence ID" value="LPERR07G17280.1"/>
    <property type="gene ID" value="LPERR07G17280"/>
</dbReference>
<keyword evidence="8 11" id="KW-1133">Transmembrane helix</keyword>
<evidence type="ECO:0000256" key="5">
    <source>
        <dbReference type="ARBA" id="ARBA00022679"/>
    </source>
</evidence>
<dbReference type="PANTHER" id="PTHR33389:SF3">
    <property type="entry name" value="OS07G0580700 PROTEIN"/>
    <property type="match status" value="1"/>
</dbReference>
<feature type="domain" description="SWEET-like" evidence="12">
    <location>
        <begin position="755"/>
        <end position="1033"/>
    </location>
</feature>
<evidence type="ECO:0000256" key="11">
    <source>
        <dbReference type="SAM" id="Phobius"/>
    </source>
</evidence>
<feature type="transmembrane region" description="Helical" evidence="11">
    <location>
        <begin position="761"/>
        <end position="780"/>
    </location>
</feature>
<evidence type="ECO:0000313" key="14">
    <source>
        <dbReference type="EnsemblPlants" id="LPERR07G17280.1"/>
    </source>
</evidence>
<feature type="domain" description="DUF2921" evidence="13">
    <location>
        <begin position="636"/>
        <end position="741"/>
    </location>
</feature>
<feature type="compositionally biased region" description="Low complexity" evidence="10">
    <location>
        <begin position="16"/>
        <end position="26"/>
    </location>
</feature>
<feature type="region of interest" description="Disordered" evidence="10">
    <location>
        <begin position="1"/>
        <end position="26"/>
    </location>
</feature>
<feature type="transmembrane region" description="Helical" evidence="11">
    <location>
        <begin position="854"/>
        <end position="873"/>
    </location>
</feature>
<keyword evidence="6 11" id="KW-0812">Transmembrane</keyword>
<feature type="domain" description="DUF2921" evidence="13">
    <location>
        <begin position="354"/>
        <end position="520"/>
    </location>
</feature>
<dbReference type="Pfam" id="PF11145">
    <property type="entry name" value="DUF2921"/>
    <property type="match status" value="1"/>
</dbReference>
<dbReference type="PANTHER" id="PTHR33389">
    <property type="entry name" value="FAMILY PROTEIN, PUTATIVE (DUF2921)-RELATED"/>
    <property type="match status" value="1"/>
</dbReference>
<feature type="domain" description="DUF2921" evidence="13">
    <location>
        <begin position="96"/>
        <end position="324"/>
    </location>
</feature>
<reference evidence="14 15" key="1">
    <citation type="submission" date="2012-08" db="EMBL/GenBank/DDBJ databases">
        <title>Oryza genome evolution.</title>
        <authorList>
            <person name="Wing R.A."/>
        </authorList>
    </citation>
    <scope>NUCLEOTIDE SEQUENCE</scope>
</reference>
<evidence type="ECO:0000256" key="4">
    <source>
        <dbReference type="ARBA" id="ARBA00012483"/>
    </source>
</evidence>
<dbReference type="Gramene" id="LPERR07G17280.1">
    <property type="protein sequence ID" value="LPERR07G17280.1"/>
    <property type="gene ID" value="LPERR07G17280"/>
</dbReference>
<reference evidence="15" key="2">
    <citation type="submission" date="2013-12" db="EMBL/GenBank/DDBJ databases">
        <authorList>
            <person name="Yu Y."/>
            <person name="Lee S."/>
            <person name="de Baynast K."/>
            <person name="Wissotski M."/>
            <person name="Liu L."/>
            <person name="Talag J."/>
            <person name="Goicoechea J."/>
            <person name="Angelova A."/>
            <person name="Jetty R."/>
            <person name="Kudrna D."/>
            <person name="Golser W."/>
            <person name="Rivera L."/>
            <person name="Zhang J."/>
            <person name="Wing R."/>
        </authorList>
    </citation>
    <scope>NUCLEOTIDE SEQUENCE</scope>
</reference>
<dbReference type="InterPro" id="IPR021319">
    <property type="entry name" value="DUF2921"/>
</dbReference>
<evidence type="ECO:0000256" key="7">
    <source>
        <dbReference type="ARBA" id="ARBA00022786"/>
    </source>
</evidence>
<evidence type="ECO:0000256" key="9">
    <source>
        <dbReference type="ARBA" id="ARBA00023136"/>
    </source>
</evidence>
<keyword evidence="7" id="KW-0833">Ubl conjugation pathway</keyword>
<reference evidence="14" key="3">
    <citation type="submission" date="2015-04" db="UniProtKB">
        <authorList>
            <consortium name="EnsemblPlants"/>
        </authorList>
    </citation>
    <scope>IDENTIFICATION</scope>
</reference>
<dbReference type="STRING" id="77586.A0A0D9X0S5"/>
<dbReference type="eggNOG" id="ENOG502QUZB">
    <property type="taxonomic scope" value="Eukaryota"/>
</dbReference>
<evidence type="ECO:0000313" key="15">
    <source>
        <dbReference type="Proteomes" id="UP000032180"/>
    </source>
</evidence>
<dbReference type="Pfam" id="PF25333">
    <property type="entry name" value="DUF2921_N"/>
    <property type="match status" value="3"/>
</dbReference>
<evidence type="ECO:0000256" key="6">
    <source>
        <dbReference type="ARBA" id="ARBA00022692"/>
    </source>
</evidence>
<evidence type="ECO:0000256" key="3">
    <source>
        <dbReference type="ARBA" id="ARBA00004906"/>
    </source>
</evidence>
<dbReference type="HOGENOM" id="CLU_010568_0_0_1"/>
<organism evidence="14 15">
    <name type="scientific">Leersia perrieri</name>
    <dbReference type="NCBI Taxonomy" id="77586"/>
    <lineage>
        <taxon>Eukaryota</taxon>
        <taxon>Viridiplantae</taxon>
        <taxon>Streptophyta</taxon>
        <taxon>Embryophyta</taxon>
        <taxon>Tracheophyta</taxon>
        <taxon>Spermatophyta</taxon>
        <taxon>Magnoliopsida</taxon>
        <taxon>Liliopsida</taxon>
        <taxon>Poales</taxon>
        <taxon>Poaceae</taxon>
        <taxon>BOP clade</taxon>
        <taxon>Oryzoideae</taxon>
        <taxon>Oryzeae</taxon>
        <taxon>Oryzinae</taxon>
        <taxon>Leersia</taxon>
    </lineage>
</organism>
<feature type="transmembrane region" description="Helical" evidence="11">
    <location>
        <begin position="901"/>
        <end position="919"/>
    </location>
</feature>
<evidence type="ECO:0000256" key="1">
    <source>
        <dbReference type="ARBA" id="ARBA00000900"/>
    </source>
</evidence>
<comment type="catalytic activity">
    <reaction evidence="1">
        <text>S-ubiquitinyl-[E2 ubiquitin-conjugating enzyme]-L-cysteine + [acceptor protein]-L-lysine = [E2 ubiquitin-conjugating enzyme]-L-cysteine + N(6)-ubiquitinyl-[acceptor protein]-L-lysine.</text>
        <dbReference type="EC" id="2.3.2.27"/>
    </reaction>
</comment>
<keyword evidence="9 11" id="KW-0472">Membrane</keyword>
<dbReference type="GO" id="GO:0061630">
    <property type="term" value="F:ubiquitin protein ligase activity"/>
    <property type="evidence" value="ECO:0007669"/>
    <property type="project" value="UniProtKB-EC"/>
</dbReference>
<evidence type="ECO:0000259" key="13">
    <source>
        <dbReference type="Pfam" id="PF25333"/>
    </source>
</evidence>
<comment type="subcellular location">
    <subcellularLocation>
        <location evidence="2">Endomembrane system</location>
        <topology evidence="2">Multi-pass membrane protein</topology>
    </subcellularLocation>
</comment>